<dbReference type="AlphaFoldDB" id="K0R2M7"/>
<proteinExistence type="predicted"/>
<evidence type="ECO:0000313" key="2">
    <source>
        <dbReference type="Proteomes" id="UP000266841"/>
    </source>
</evidence>
<reference evidence="1 2" key="1">
    <citation type="journal article" date="2012" name="Genome Biol.">
        <title>Genome and low-iron response of an oceanic diatom adapted to chronic iron limitation.</title>
        <authorList>
            <person name="Lommer M."/>
            <person name="Specht M."/>
            <person name="Roy A.S."/>
            <person name="Kraemer L."/>
            <person name="Andreson R."/>
            <person name="Gutowska M.A."/>
            <person name="Wolf J."/>
            <person name="Bergner S.V."/>
            <person name="Schilhabel M.B."/>
            <person name="Klostermeier U.C."/>
            <person name="Beiko R.G."/>
            <person name="Rosenstiel P."/>
            <person name="Hippler M."/>
            <person name="Laroche J."/>
        </authorList>
    </citation>
    <scope>NUCLEOTIDE SEQUENCE [LARGE SCALE GENOMIC DNA]</scope>
    <source>
        <strain evidence="1 2">CCMP1005</strain>
    </source>
</reference>
<dbReference type="Proteomes" id="UP000266841">
    <property type="component" value="Unassembled WGS sequence"/>
</dbReference>
<evidence type="ECO:0000313" key="1">
    <source>
        <dbReference type="EMBL" id="EJK45469.1"/>
    </source>
</evidence>
<dbReference type="eggNOG" id="ENOG502SC5Q">
    <property type="taxonomic scope" value="Eukaryota"/>
</dbReference>
<gene>
    <name evidence="1" type="ORF">THAOC_35913</name>
</gene>
<protein>
    <submittedName>
        <fullName evidence="1">Uncharacterized protein</fullName>
    </submittedName>
</protein>
<name>K0R2M7_THAOC</name>
<comment type="caution">
    <text evidence="1">The sequence shown here is derived from an EMBL/GenBank/DDBJ whole genome shotgun (WGS) entry which is preliminary data.</text>
</comment>
<sequence>MLKYRCHHVALYCIARHVDLTSLLLQHRAAVNVYGANGATPILGPLWEGSGLVSEIVSTLYGWGASLEHHLRGEDGAHVDATLATTPHVPGRVRQETLRDRQPEPTQGSHRPDVYREKCIAKKDRYKVTTEHARETFLVRRDNLRRRDRTPDDPGYYVTFEGGEYKRHTFTSNKECQEFVRSRRTSQE</sequence>
<accession>K0R2M7</accession>
<dbReference type="InterPro" id="IPR036770">
    <property type="entry name" value="Ankyrin_rpt-contain_sf"/>
</dbReference>
<keyword evidence="2" id="KW-1185">Reference proteome</keyword>
<dbReference type="EMBL" id="AGNL01048494">
    <property type="protein sequence ID" value="EJK45469.1"/>
    <property type="molecule type" value="Genomic_DNA"/>
</dbReference>
<organism evidence="1 2">
    <name type="scientific">Thalassiosira oceanica</name>
    <name type="common">Marine diatom</name>
    <dbReference type="NCBI Taxonomy" id="159749"/>
    <lineage>
        <taxon>Eukaryota</taxon>
        <taxon>Sar</taxon>
        <taxon>Stramenopiles</taxon>
        <taxon>Ochrophyta</taxon>
        <taxon>Bacillariophyta</taxon>
        <taxon>Coscinodiscophyceae</taxon>
        <taxon>Thalassiosirophycidae</taxon>
        <taxon>Thalassiosirales</taxon>
        <taxon>Thalassiosiraceae</taxon>
        <taxon>Thalassiosira</taxon>
    </lineage>
</organism>
<dbReference type="OrthoDB" id="341259at2759"/>
<dbReference type="SUPFAM" id="SSF48403">
    <property type="entry name" value="Ankyrin repeat"/>
    <property type="match status" value="1"/>
</dbReference>